<proteinExistence type="predicted"/>
<comment type="caution">
    <text evidence="1">The sequence shown here is derived from an EMBL/GenBank/DDBJ whole genome shotgun (WGS) entry which is preliminary data.</text>
</comment>
<dbReference type="AlphaFoldDB" id="A0A7J0BS81"/>
<evidence type="ECO:0000313" key="2">
    <source>
        <dbReference type="Proteomes" id="UP000503820"/>
    </source>
</evidence>
<gene>
    <name evidence="1" type="ORF">DSM19430T_12570</name>
</gene>
<reference evidence="1 2" key="1">
    <citation type="submission" date="2020-05" db="EMBL/GenBank/DDBJ databases">
        <title>Draft genome sequence of Desulfovibrio psychrotolerans JS1T.</title>
        <authorList>
            <person name="Ueno A."/>
            <person name="Tamazawa S."/>
            <person name="Tamamura S."/>
            <person name="Murakami T."/>
            <person name="Kiyama T."/>
            <person name="Inomata H."/>
            <person name="Amano Y."/>
            <person name="Miyakawa K."/>
            <person name="Tamaki H."/>
            <person name="Naganuma T."/>
            <person name="Kaneko K."/>
        </authorList>
    </citation>
    <scope>NUCLEOTIDE SEQUENCE [LARGE SCALE GENOMIC DNA]</scope>
    <source>
        <strain evidence="1 2">JS1</strain>
    </source>
</reference>
<name>A0A7J0BS81_9BACT</name>
<dbReference type="EMBL" id="BLVP01000007">
    <property type="protein sequence ID" value="GFM36573.1"/>
    <property type="molecule type" value="Genomic_DNA"/>
</dbReference>
<evidence type="ECO:0000313" key="1">
    <source>
        <dbReference type="EMBL" id="GFM36573.1"/>
    </source>
</evidence>
<sequence length="55" mass="6070">MRNEAQRILNGRQGYRLAGNGCLRLLIPWEQEQEEDQGKPAAGVKVGHVVPVSVT</sequence>
<accession>A0A7J0BS81</accession>
<protein>
    <submittedName>
        <fullName evidence="1">Uncharacterized protein</fullName>
    </submittedName>
</protein>
<dbReference type="Proteomes" id="UP000503820">
    <property type="component" value="Unassembled WGS sequence"/>
</dbReference>
<organism evidence="1 2">
    <name type="scientific">Desulfovibrio psychrotolerans</name>
    <dbReference type="NCBI Taxonomy" id="415242"/>
    <lineage>
        <taxon>Bacteria</taxon>
        <taxon>Pseudomonadati</taxon>
        <taxon>Thermodesulfobacteriota</taxon>
        <taxon>Desulfovibrionia</taxon>
        <taxon>Desulfovibrionales</taxon>
        <taxon>Desulfovibrionaceae</taxon>
        <taxon>Desulfovibrio</taxon>
    </lineage>
</organism>
<keyword evidence="2" id="KW-1185">Reference proteome</keyword>